<reference evidence="2" key="1">
    <citation type="submission" date="2014-09" db="EMBL/GenBank/DDBJ databases">
        <authorList>
            <person name="Hjerde E."/>
        </authorList>
    </citation>
    <scope>NUCLEOTIDE SEQUENCE [LARGE SCALE GENOMIC DNA]</scope>
    <source>
        <strain evidence="2">06/09/139</strain>
    </source>
</reference>
<dbReference type="PATRIC" id="fig|80852.17.peg.2979"/>
<dbReference type="InterPro" id="IPR021700">
    <property type="entry name" value="DUF3283"/>
</dbReference>
<evidence type="ECO:0008006" key="3">
    <source>
        <dbReference type="Google" id="ProtNLM"/>
    </source>
</evidence>
<dbReference type="GeneID" id="28542473"/>
<keyword evidence="2" id="KW-1185">Reference proteome</keyword>
<dbReference type="STRING" id="80852.AWOD_II_0229"/>
<evidence type="ECO:0000313" key="2">
    <source>
        <dbReference type="Proteomes" id="UP000032427"/>
    </source>
</evidence>
<dbReference type="Proteomes" id="UP000032427">
    <property type="component" value="Chromosome 2"/>
</dbReference>
<evidence type="ECO:0000313" key="1">
    <source>
        <dbReference type="EMBL" id="CED56879.1"/>
    </source>
</evidence>
<protein>
    <recommendedName>
        <fullName evidence="3">Pyridoxamine 5-phosphate oxidase</fullName>
    </recommendedName>
</protein>
<dbReference type="EMBL" id="LN554847">
    <property type="protein sequence ID" value="CED56879.1"/>
    <property type="molecule type" value="Genomic_DNA"/>
</dbReference>
<dbReference type="AlphaFoldDB" id="A0A090IBQ2"/>
<dbReference type="OrthoDB" id="5918317at2"/>
<proteinExistence type="predicted"/>
<dbReference type="HOGENOM" id="CLU_199894_0_0_6"/>
<dbReference type="KEGG" id="awd:AWOD_II_0229"/>
<accession>A0A090IBQ2</accession>
<sequence length="68" mass="8053">MNNLSLLPPKEKNQIELDKQAAFFVWKVKNAKAGPDLWWKEAEKLEDENERLFFQQSIEKYKLKMGVA</sequence>
<organism evidence="1 2">
    <name type="scientific">Aliivibrio wodanis</name>
    <dbReference type="NCBI Taxonomy" id="80852"/>
    <lineage>
        <taxon>Bacteria</taxon>
        <taxon>Pseudomonadati</taxon>
        <taxon>Pseudomonadota</taxon>
        <taxon>Gammaproteobacteria</taxon>
        <taxon>Vibrionales</taxon>
        <taxon>Vibrionaceae</taxon>
        <taxon>Aliivibrio</taxon>
    </lineage>
</organism>
<name>A0A090IBQ2_9GAMM</name>
<dbReference type="Pfam" id="PF11686">
    <property type="entry name" value="DUF3283"/>
    <property type="match status" value="1"/>
</dbReference>
<gene>
    <name evidence="1" type="ORF">AWOD_II_0229</name>
</gene>